<name>A0A9W6KYS8_9PSEU</name>
<evidence type="ECO:0000256" key="2">
    <source>
        <dbReference type="ARBA" id="ARBA00023125"/>
    </source>
</evidence>
<keyword evidence="3" id="KW-0804">Transcription</keyword>
<protein>
    <recommendedName>
        <fullName evidence="4">HTH gntR-type domain-containing protein</fullName>
    </recommendedName>
</protein>
<dbReference type="GO" id="GO:0003700">
    <property type="term" value="F:DNA-binding transcription factor activity"/>
    <property type="evidence" value="ECO:0007669"/>
    <property type="project" value="InterPro"/>
</dbReference>
<dbReference type="AlphaFoldDB" id="A0A9W6KYS8"/>
<sequence>MSDPHAAADAALRTQVRCTATGARLPAERVLAAQLGVGRAVVRSALKRLDANGLVCTLSQVGTVVVRHENETRRTR</sequence>
<feature type="domain" description="HTH gntR-type" evidence="4">
    <location>
        <begin position="1"/>
        <end position="68"/>
    </location>
</feature>
<evidence type="ECO:0000256" key="3">
    <source>
        <dbReference type="ARBA" id="ARBA00023163"/>
    </source>
</evidence>
<evidence type="ECO:0000313" key="5">
    <source>
        <dbReference type="EMBL" id="GLL09813.1"/>
    </source>
</evidence>
<dbReference type="Proteomes" id="UP001143463">
    <property type="component" value="Unassembled WGS sequence"/>
</dbReference>
<comment type="caution">
    <text evidence="5">The sequence shown here is derived from an EMBL/GenBank/DDBJ whole genome shotgun (WGS) entry which is preliminary data.</text>
</comment>
<evidence type="ECO:0000259" key="4">
    <source>
        <dbReference type="PROSITE" id="PS50949"/>
    </source>
</evidence>
<dbReference type="InterPro" id="IPR000524">
    <property type="entry name" value="Tscrpt_reg_HTH_GntR"/>
</dbReference>
<dbReference type="GO" id="GO:0003677">
    <property type="term" value="F:DNA binding"/>
    <property type="evidence" value="ECO:0007669"/>
    <property type="project" value="UniProtKB-KW"/>
</dbReference>
<dbReference type="InterPro" id="IPR036390">
    <property type="entry name" value="WH_DNA-bd_sf"/>
</dbReference>
<keyword evidence="6" id="KW-1185">Reference proteome</keyword>
<dbReference type="InterPro" id="IPR036388">
    <property type="entry name" value="WH-like_DNA-bd_sf"/>
</dbReference>
<organism evidence="5 6">
    <name type="scientific">Pseudonocardia halophobica</name>
    <dbReference type="NCBI Taxonomy" id="29401"/>
    <lineage>
        <taxon>Bacteria</taxon>
        <taxon>Bacillati</taxon>
        <taxon>Actinomycetota</taxon>
        <taxon>Actinomycetes</taxon>
        <taxon>Pseudonocardiales</taxon>
        <taxon>Pseudonocardiaceae</taxon>
        <taxon>Pseudonocardia</taxon>
    </lineage>
</organism>
<reference evidence="5" key="2">
    <citation type="submission" date="2023-01" db="EMBL/GenBank/DDBJ databases">
        <authorList>
            <person name="Sun Q."/>
            <person name="Evtushenko L."/>
        </authorList>
    </citation>
    <scope>NUCLEOTIDE SEQUENCE</scope>
    <source>
        <strain evidence="5">VKM Ac-1069</strain>
    </source>
</reference>
<keyword evidence="2" id="KW-0238">DNA-binding</keyword>
<reference evidence="5" key="1">
    <citation type="journal article" date="2014" name="Int. J. Syst. Evol. Microbiol.">
        <title>Complete genome sequence of Corynebacterium casei LMG S-19264T (=DSM 44701T), isolated from a smear-ripened cheese.</title>
        <authorList>
            <consortium name="US DOE Joint Genome Institute (JGI-PGF)"/>
            <person name="Walter F."/>
            <person name="Albersmeier A."/>
            <person name="Kalinowski J."/>
            <person name="Ruckert C."/>
        </authorList>
    </citation>
    <scope>NUCLEOTIDE SEQUENCE</scope>
    <source>
        <strain evidence="5">VKM Ac-1069</strain>
    </source>
</reference>
<dbReference type="PRINTS" id="PR00035">
    <property type="entry name" value="HTHGNTR"/>
</dbReference>
<evidence type="ECO:0000256" key="1">
    <source>
        <dbReference type="ARBA" id="ARBA00023015"/>
    </source>
</evidence>
<dbReference type="Gene3D" id="1.10.10.10">
    <property type="entry name" value="Winged helix-like DNA-binding domain superfamily/Winged helix DNA-binding domain"/>
    <property type="match status" value="1"/>
</dbReference>
<proteinExistence type="predicted"/>
<dbReference type="EMBL" id="BSFQ01000003">
    <property type="protein sequence ID" value="GLL09813.1"/>
    <property type="molecule type" value="Genomic_DNA"/>
</dbReference>
<keyword evidence="1" id="KW-0805">Transcription regulation</keyword>
<dbReference type="SUPFAM" id="SSF46785">
    <property type="entry name" value="Winged helix' DNA-binding domain"/>
    <property type="match status" value="1"/>
</dbReference>
<dbReference type="SMART" id="SM00345">
    <property type="entry name" value="HTH_GNTR"/>
    <property type="match status" value="1"/>
</dbReference>
<dbReference type="PROSITE" id="PS50949">
    <property type="entry name" value="HTH_GNTR"/>
    <property type="match status" value="1"/>
</dbReference>
<evidence type="ECO:0000313" key="6">
    <source>
        <dbReference type="Proteomes" id="UP001143463"/>
    </source>
</evidence>
<dbReference type="RefSeq" id="WP_037043744.1">
    <property type="nucleotide sequence ID" value="NZ_BAAAUZ010000011.1"/>
</dbReference>
<accession>A0A9W6KYS8</accession>
<dbReference type="Pfam" id="PF00392">
    <property type="entry name" value="GntR"/>
    <property type="match status" value="1"/>
</dbReference>
<gene>
    <name evidence="5" type="ORF">GCM10017577_09530</name>
</gene>